<keyword evidence="10 13" id="KW-0408">Iron</keyword>
<dbReference type="InterPro" id="IPR003816">
    <property type="entry name" value="Nitrate_red_gam"/>
</dbReference>
<evidence type="ECO:0000256" key="13">
    <source>
        <dbReference type="PIRSR" id="PIRSR603816-1"/>
    </source>
</evidence>
<dbReference type="Proteomes" id="UP000823614">
    <property type="component" value="Unassembled WGS sequence"/>
</dbReference>
<evidence type="ECO:0000256" key="8">
    <source>
        <dbReference type="ARBA" id="ARBA00022989"/>
    </source>
</evidence>
<dbReference type="GO" id="GO:0046872">
    <property type="term" value="F:metal ion binding"/>
    <property type="evidence" value="ECO:0007669"/>
    <property type="project" value="UniProtKB-KW"/>
</dbReference>
<evidence type="ECO:0000256" key="10">
    <source>
        <dbReference type="ARBA" id="ARBA00023004"/>
    </source>
</evidence>
<dbReference type="GO" id="GO:0019645">
    <property type="term" value="P:anaerobic electron transport chain"/>
    <property type="evidence" value="ECO:0007669"/>
    <property type="project" value="TreeGrafter"/>
</dbReference>
<evidence type="ECO:0000256" key="7">
    <source>
        <dbReference type="ARBA" id="ARBA00022982"/>
    </source>
</evidence>
<comment type="subcellular location">
    <subcellularLocation>
        <location evidence="1">Cell membrane</location>
        <topology evidence="1">Multi-pass membrane protein</topology>
    </subcellularLocation>
</comment>
<evidence type="ECO:0000256" key="11">
    <source>
        <dbReference type="ARBA" id="ARBA00023063"/>
    </source>
</evidence>
<evidence type="ECO:0000256" key="9">
    <source>
        <dbReference type="ARBA" id="ARBA00023002"/>
    </source>
</evidence>
<keyword evidence="8 14" id="KW-1133">Transmembrane helix</keyword>
<dbReference type="EC" id="1.7.99.4" evidence="16"/>
<feature type="domain" description="NarG-like" evidence="15">
    <location>
        <begin position="1"/>
        <end position="159"/>
    </location>
</feature>
<dbReference type="EMBL" id="JADIMP010000107">
    <property type="protein sequence ID" value="MBO8442116.1"/>
    <property type="molecule type" value="Genomic_DNA"/>
</dbReference>
<reference evidence="16" key="2">
    <citation type="journal article" date="2021" name="PeerJ">
        <title>Extensive microbial diversity within the chicken gut microbiome revealed by metagenomics and culture.</title>
        <authorList>
            <person name="Gilroy R."/>
            <person name="Ravi A."/>
            <person name="Getino M."/>
            <person name="Pursley I."/>
            <person name="Horton D.L."/>
            <person name="Alikhan N.F."/>
            <person name="Baker D."/>
            <person name="Gharbi K."/>
            <person name="Hall N."/>
            <person name="Watson M."/>
            <person name="Adriaenssens E.M."/>
            <person name="Foster-Nyarko E."/>
            <person name="Jarju S."/>
            <person name="Secka A."/>
            <person name="Antonio M."/>
            <person name="Oren A."/>
            <person name="Chaudhuri R.R."/>
            <person name="La Ragione R."/>
            <person name="Hildebrand F."/>
            <person name="Pallen M.J."/>
        </authorList>
    </citation>
    <scope>NUCLEOTIDE SEQUENCE</scope>
    <source>
        <strain evidence="16">C6-149</strain>
    </source>
</reference>
<evidence type="ECO:0000256" key="4">
    <source>
        <dbReference type="ARBA" id="ARBA00022617"/>
    </source>
</evidence>
<evidence type="ECO:0000313" key="16">
    <source>
        <dbReference type="EMBL" id="MBO8442116.1"/>
    </source>
</evidence>
<dbReference type="SUPFAM" id="SSF103501">
    <property type="entry name" value="Respiratory nitrate reductase 1 gamma chain"/>
    <property type="match status" value="1"/>
</dbReference>
<dbReference type="AlphaFoldDB" id="A0A9D9E6J2"/>
<dbReference type="PANTHER" id="PTHR30598">
    <property type="entry name" value="NITRATE REDUCTASE PRIVATE CHAPERONE, REDOX ENZYME MATURATION PROTEIN REMP FAMILY"/>
    <property type="match status" value="1"/>
</dbReference>
<accession>A0A9D9E6J2</accession>
<evidence type="ECO:0000256" key="3">
    <source>
        <dbReference type="ARBA" id="ARBA00022475"/>
    </source>
</evidence>
<dbReference type="GO" id="GO:0005886">
    <property type="term" value="C:plasma membrane"/>
    <property type="evidence" value="ECO:0007669"/>
    <property type="project" value="UniProtKB-SubCell"/>
</dbReference>
<keyword evidence="12 14" id="KW-0472">Membrane</keyword>
<comment type="caution">
    <text evidence="16">The sequence shown here is derived from an EMBL/GenBank/DDBJ whole genome shotgun (WGS) entry which is preliminary data.</text>
</comment>
<keyword evidence="7" id="KW-0249">Electron transport</keyword>
<feature type="non-terminal residue" evidence="16">
    <location>
        <position position="1"/>
    </location>
</feature>
<dbReference type="NCBIfam" id="TIGR00351">
    <property type="entry name" value="narI"/>
    <property type="match status" value="1"/>
</dbReference>
<reference evidence="16" key="1">
    <citation type="submission" date="2020-10" db="EMBL/GenBank/DDBJ databases">
        <authorList>
            <person name="Gilroy R."/>
        </authorList>
    </citation>
    <scope>NUCLEOTIDE SEQUENCE</scope>
    <source>
        <strain evidence="16">C6-149</strain>
    </source>
</reference>
<evidence type="ECO:0000313" key="17">
    <source>
        <dbReference type="Proteomes" id="UP000823614"/>
    </source>
</evidence>
<keyword evidence="4 13" id="KW-0349">Heme</keyword>
<feature type="transmembrane region" description="Helical" evidence="14">
    <location>
        <begin position="20"/>
        <end position="43"/>
    </location>
</feature>
<dbReference type="InterPro" id="IPR036197">
    <property type="entry name" value="NarG-like_sf"/>
</dbReference>
<name>A0A9D9E6J2_9LACO</name>
<keyword evidence="9 16" id="KW-0560">Oxidoreductase</keyword>
<feature type="binding site" description="axial binding residue" evidence="13">
    <location>
        <position position="140"/>
    </location>
    <ligand>
        <name>heme b</name>
        <dbReference type="ChEBI" id="CHEBI:60344"/>
        <label>1</label>
    </ligand>
    <ligandPart>
        <name>Fe</name>
        <dbReference type="ChEBI" id="CHEBI:18248"/>
    </ligandPart>
</feature>
<keyword evidence="6" id="KW-0479">Metal-binding</keyword>
<dbReference type="GO" id="GO:0009055">
    <property type="term" value="F:electron transfer activity"/>
    <property type="evidence" value="ECO:0007669"/>
    <property type="project" value="TreeGrafter"/>
</dbReference>
<keyword evidence="2" id="KW-0813">Transport</keyword>
<dbReference type="GO" id="GO:0042128">
    <property type="term" value="P:nitrate assimilation"/>
    <property type="evidence" value="ECO:0007669"/>
    <property type="project" value="UniProtKB-KW"/>
</dbReference>
<dbReference type="InterPro" id="IPR023234">
    <property type="entry name" value="NarG-like_domain"/>
</dbReference>
<keyword evidence="11" id="KW-0534">Nitrate assimilation</keyword>
<dbReference type="GO" id="GO:0008940">
    <property type="term" value="F:nitrate reductase activity"/>
    <property type="evidence" value="ECO:0007669"/>
    <property type="project" value="InterPro"/>
</dbReference>
<dbReference type="GO" id="GO:0020037">
    <property type="term" value="F:heme binding"/>
    <property type="evidence" value="ECO:0007669"/>
    <property type="project" value="TreeGrafter"/>
</dbReference>
<dbReference type="GO" id="GO:0009325">
    <property type="term" value="C:nitrate reductase complex"/>
    <property type="evidence" value="ECO:0007669"/>
    <property type="project" value="InterPro"/>
</dbReference>
<sequence>VVGLLIPESWTSALGISNELYHHAALLLGGIFGSMFTIGAYILCIRRLFNKRVRKTSSAGDTFIIIALTIVITMGMLSSFVAGPSNPSFNYRLTIAPWLRQLFIFQPNWHLMLGIPLFYKIHVIVGMFIFAVFPYTRLVHALVLPLQYFTRRYVVYRRRPRID</sequence>
<protein>
    <submittedName>
        <fullName evidence="16">Respiratory nitrate reductase subunit gamma</fullName>
        <ecNumber evidence="16">1.7.99.4</ecNumber>
    </submittedName>
</protein>
<evidence type="ECO:0000256" key="12">
    <source>
        <dbReference type="ARBA" id="ARBA00023136"/>
    </source>
</evidence>
<evidence type="ECO:0000256" key="5">
    <source>
        <dbReference type="ARBA" id="ARBA00022692"/>
    </source>
</evidence>
<feature type="transmembrane region" description="Helical" evidence="14">
    <location>
        <begin position="63"/>
        <end position="83"/>
    </location>
</feature>
<gene>
    <name evidence="16" type="primary">narI</name>
    <name evidence="16" type="ORF">IAA89_06805</name>
</gene>
<evidence type="ECO:0000256" key="6">
    <source>
        <dbReference type="ARBA" id="ARBA00022723"/>
    </source>
</evidence>
<organism evidence="16 17">
    <name type="scientific">Candidatus Gallilactobacillus intestinavium</name>
    <dbReference type="NCBI Taxonomy" id="2840838"/>
    <lineage>
        <taxon>Bacteria</taxon>
        <taxon>Bacillati</taxon>
        <taxon>Bacillota</taxon>
        <taxon>Bacilli</taxon>
        <taxon>Lactobacillales</taxon>
        <taxon>Lactobacillaceae</taxon>
        <taxon>Lactobacillaceae incertae sedis</taxon>
        <taxon>Candidatus Gallilactobacillus</taxon>
    </lineage>
</organism>
<evidence type="ECO:0000259" key="15">
    <source>
        <dbReference type="Pfam" id="PF02665"/>
    </source>
</evidence>
<dbReference type="Pfam" id="PF02665">
    <property type="entry name" value="Nitrate_red_gam"/>
    <property type="match status" value="1"/>
</dbReference>
<evidence type="ECO:0000256" key="1">
    <source>
        <dbReference type="ARBA" id="ARBA00004651"/>
    </source>
</evidence>
<dbReference type="Gene3D" id="1.20.950.20">
    <property type="entry name" value="Transmembrane di-heme cytochromes, Chain C"/>
    <property type="match status" value="1"/>
</dbReference>
<feature type="transmembrane region" description="Helical" evidence="14">
    <location>
        <begin position="121"/>
        <end position="149"/>
    </location>
</feature>
<dbReference type="PANTHER" id="PTHR30598:SF3">
    <property type="entry name" value="RESPIRATORY NITRATE REDUCTASE 1 GAMMA CHAIN"/>
    <property type="match status" value="1"/>
</dbReference>
<keyword evidence="5 14" id="KW-0812">Transmembrane</keyword>
<dbReference type="InterPro" id="IPR051936">
    <property type="entry name" value="Heme-iron_electron_transfer"/>
</dbReference>
<feature type="binding site" description="axial binding residue" evidence="13">
    <location>
        <position position="122"/>
    </location>
    <ligand>
        <name>heme b</name>
        <dbReference type="ChEBI" id="CHEBI:60344"/>
        <label>1</label>
    </ligand>
    <ligandPart>
        <name>Fe</name>
        <dbReference type="ChEBI" id="CHEBI:18248"/>
    </ligandPart>
</feature>
<keyword evidence="3" id="KW-1003">Cell membrane</keyword>
<evidence type="ECO:0000256" key="14">
    <source>
        <dbReference type="SAM" id="Phobius"/>
    </source>
</evidence>
<proteinExistence type="predicted"/>
<evidence type="ECO:0000256" key="2">
    <source>
        <dbReference type="ARBA" id="ARBA00022448"/>
    </source>
</evidence>